<dbReference type="PANTHER" id="PTHR45339:SF5">
    <property type="entry name" value="HISTIDINE KINASE"/>
    <property type="match status" value="1"/>
</dbReference>
<keyword evidence="5" id="KW-0547">Nucleotide-binding</keyword>
<dbReference type="SUPFAM" id="SSF55874">
    <property type="entry name" value="ATPase domain of HSP90 chaperone/DNA topoisomerase II/histidine kinase"/>
    <property type="match status" value="1"/>
</dbReference>
<evidence type="ECO:0000313" key="15">
    <source>
        <dbReference type="Proteomes" id="UP000706333"/>
    </source>
</evidence>
<dbReference type="InterPro" id="IPR011006">
    <property type="entry name" value="CheY-like_superfamily"/>
</dbReference>
<evidence type="ECO:0000256" key="8">
    <source>
        <dbReference type="ARBA" id="ARBA00023012"/>
    </source>
</evidence>
<dbReference type="InterPro" id="IPR004358">
    <property type="entry name" value="Sig_transdc_His_kin-like_C"/>
</dbReference>
<dbReference type="CDD" id="cd00156">
    <property type="entry name" value="REC"/>
    <property type="match status" value="1"/>
</dbReference>
<keyword evidence="4" id="KW-0808">Transferase</keyword>
<dbReference type="InterPro" id="IPR005467">
    <property type="entry name" value="His_kinase_dom"/>
</dbReference>
<evidence type="ECO:0000256" key="4">
    <source>
        <dbReference type="ARBA" id="ARBA00022679"/>
    </source>
</evidence>
<evidence type="ECO:0000256" key="11">
    <source>
        <dbReference type="PROSITE-ProRule" id="PRU00169"/>
    </source>
</evidence>
<dbReference type="SMART" id="SM00387">
    <property type="entry name" value="HATPase_c"/>
    <property type="match status" value="1"/>
</dbReference>
<feature type="domain" description="Histidine kinase" evidence="12">
    <location>
        <begin position="231"/>
        <end position="452"/>
    </location>
</feature>
<dbReference type="EC" id="2.7.13.3" evidence="2"/>
<keyword evidence="6" id="KW-0418">Kinase</keyword>
<dbReference type="Pfam" id="PF00512">
    <property type="entry name" value="HisKA"/>
    <property type="match status" value="1"/>
</dbReference>
<comment type="catalytic activity">
    <reaction evidence="1">
        <text>ATP + protein L-histidine = ADP + protein N-phospho-L-histidine.</text>
        <dbReference type="EC" id="2.7.13.3"/>
    </reaction>
</comment>
<accession>A0A934WJ28</accession>
<evidence type="ECO:0000256" key="10">
    <source>
        <dbReference type="ARBA" id="ARBA00068150"/>
    </source>
</evidence>
<dbReference type="Gene3D" id="1.10.287.130">
    <property type="match status" value="1"/>
</dbReference>
<dbReference type="PROSITE" id="PS50110">
    <property type="entry name" value="RESPONSE_REGULATORY"/>
    <property type="match status" value="2"/>
</dbReference>
<dbReference type="Proteomes" id="UP000706333">
    <property type="component" value="Unassembled WGS sequence"/>
</dbReference>
<dbReference type="SUPFAM" id="SSF47384">
    <property type="entry name" value="Homodimeric domain of signal transducing histidine kinase"/>
    <property type="match status" value="1"/>
</dbReference>
<comment type="subunit">
    <text evidence="9">At low DSF concentrations, interacts with RpfF.</text>
</comment>
<keyword evidence="15" id="KW-1185">Reference proteome</keyword>
<dbReference type="Gene3D" id="3.30.565.10">
    <property type="entry name" value="Histidine kinase-like ATPase, C-terminal domain"/>
    <property type="match status" value="1"/>
</dbReference>
<dbReference type="SUPFAM" id="SSF52172">
    <property type="entry name" value="CheY-like"/>
    <property type="match status" value="2"/>
</dbReference>
<evidence type="ECO:0000259" key="13">
    <source>
        <dbReference type="PROSITE" id="PS50110"/>
    </source>
</evidence>
<feature type="modified residue" description="4-aspartylphosphate" evidence="11">
    <location>
        <position position="652"/>
    </location>
</feature>
<dbReference type="SMART" id="SM00388">
    <property type="entry name" value="HisKA"/>
    <property type="match status" value="1"/>
</dbReference>
<dbReference type="PROSITE" id="PS50109">
    <property type="entry name" value="HIS_KIN"/>
    <property type="match status" value="1"/>
</dbReference>
<dbReference type="GO" id="GO:0000155">
    <property type="term" value="F:phosphorelay sensor kinase activity"/>
    <property type="evidence" value="ECO:0007669"/>
    <property type="project" value="InterPro"/>
</dbReference>
<feature type="domain" description="Response regulatory" evidence="13">
    <location>
        <begin position="603"/>
        <end position="718"/>
    </location>
</feature>
<dbReference type="InterPro" id="IPR003661">
    <property type="entry name" value="HisK_dim/P_dom"/>
</dbReference>
<dbReference type="FunFam" id="3.30.565.10:FF:000010">
    <property type="entry name" value="Sensor histidine kinase RcsC"/>
    <property type="match status" value="1"/>
</dbReference>
<evidence type="ECO:0000259" key="12">
    <source>
        <dbReference type="PROSITE" id="PS50109"/>
    </source>
</evidence>
<reference evidence="14" key="2">
    <citation type="journal article" date="2020" name="Microorganisms">
        <title>Osmotic Adaptation and Compatible Solute Biosynthesis of Phototrophic Bacteria as Revealed from Genome Analyses.</title>
        <authorList>
            <person name="Imhoff J.F."/>
            <person name="Rahn T."/>
            <person name="Kunzel S."/>
            <person name="Keller A."/>
            <person name="Neulinger S.C."/>
        </authorList>
    </citation>
    <scope>NUCLEOTIDE SEQUENCE</scope>
    <source>
        <strain evidence="14">LMG 28126</strain>
    </source>
</reference>
<dbReference type="InterPro" id="IPR003594">
    <property type="entry name" value="HATPase_dom"/>
</dbReference>
<dbReference type="EMBL" id="NHSD01000322">
    <property type="protein sequence ID" value="MBK5928740.1"/>
    <property type="molecule type" value="Genomic_DNA"/>
</dbReference>
<evidence type="ECO:0000256" key="2">
    <source>
        <dbReference type="ARBA" id="ARBA00012438"/>
    </source>
</evidence>
<organism evidence="14 15">
    <name type="scientific">Rhodobaculum claviforme</name>
    <dbReference type="NCBI Taxonomy" id="1549854"/>
    <lineage>
        <taxon>Bacteria</taxon>
        <taxon>Pseudomonadati</taxon>
        <taxon>Pseudomonadota</taxon>
        <taxon>Alphaproteobacteria</taxon>
        <taxon>Rhodobacterales</taxon>
        <taxon>Paracoccaceae</taxon>
        <taxon>Rhodobaculum</taxon>
    </lineage>
</organism>
<keyword evidence="7" id="KW-0067">ATP-binding</keyword>
<dbReference type="RefSeq" id="WP_201158499.1">
    <property type="nucleotide sequence ID" value="NZ_NHSD01000322.1"/>
</dbReference>
<dbReference type="GO" id="GO:0005524">
    <property type="term" value="F:ATP binding"/>
    <property type="evidence" value="ECO:0007669"/>
    <property type="project" value="UniProtKB-KW"/>
</dbReference>
<evidence type="ECO:0000256" key="1">
    <source>
        <dbReference type="ARBA" id="ARBA00000085"/>
    </source>
</evidence>
<dbReference type="Pfam" id="PF02518">
    <property type="entry name" value="HATPase_c"/>
    <property type="match status" value="1"/>
</dbReference>
<evidence type="ECO:0000256" key="7">
    <source>
        <dbReference type="ARBA" id="ARBA00022840"/>
    </source>
</evidence>
<proteinExistence type="predicted"/>
<dbReference type="AlphaFoldDB" id="A0A934WJ28"/>
<sequence length="730" mass="78686">MAWAVAGWSERLTMERRARLAAEGLLDRRTRALRAAQAALEARGRHIGTRLVAEREAAHRSAPPPGDTLDRLRGEAARAAHVAGVASRRLHDTMAAVEDGLALFDAAGRLLAANATFLRPYADCPDVRPGIARARLLRLCADTPLIELDGTDPDDWVATMQARWTEDPIPPAVLRWRDGPWMRLSDHRTRDNEVVCVALDITETVLLEERLRQEHERAEAAARAKAVFLSNMSHEIRTPMNGIVGMAEMLCDSDLTDDQRQCAETIRSSGEALLQVMNDILDFARAEGGRVILQPEAFDLERCIHEVVVMHQPPARDRGLALLVDYDLFLPTRLVADPGRVRQVLTHLIGNAVKFTAAGHVLVRVTGVVDGGGTCDLHLTVEDTGIGIAAAHLEQIFDRFTQLDAAENRRFEGTGLGLALTRRMIALMGGEIWVDSTPGAGACFGIRLSLPVAEEVAAPRPLPESLRHALVVDDRLVNRAILDRQLGALGVRVSSCHAAPEALRAVREDVPDVVVCTDTLPGTDGLELVAALRAQGWDGPVLLLSANPAGIKVAAAAALSVTVLQAPVLRRTLLARLADLCGAAADPPTEEIPAPPAPRRRMRVLSAEDNRTNQLVLAKMLKHLDIELTFADDGETAVAMYASFAPDLVFMDIAMPGMDGHEAARAIRAVERASGGRIPIVALTAHAPGDGGTPEWLDGCLTKPLRRAAITACIEEHAPAGVRPPTARPG</sequence>
<dbReference type="CDD" id="cd16922">
    <property type="entry name" value="HATPase_EvgS-ArcB-TorS-like"/>
    <property type="match status" value="1"/>
</dbReference>
<gene>
    <name evidence="14" type="ORF">CCR87_15595</name>
</gene>
<protein>
    <recommendedName>
        <fullName evidence="10">Sensory/regulatory protein RpfC</fullName>
        <ecNumber evidence="2">2.7.13.3</ecNumber>
    </recommendedName>
</protein>
<comment type="caution">
    <text evidence="14">The sequence shown here is derived from an EMBL/GenBank/DDBJ whole genome shotgun (WGS) entry which is preliminary data.</text>
</comment>
<evidence type="ECO:0000256" key="6">
    <source>
        <dbReference type="ARBA" id="ARBA00022777"/>
    </source>
</evidence>
<dbReference type="PRINTS" id="PR00344">
    <property type="entry name" value="BCTRLSENSOR"/>
</dbReference>
<dbReference type="PANTHER" id="PTHR45339">
    <property type="entry name" value="HYBRID SIGNAL TRANSDUCTION HISTIDINE KINASE J"/>
    <property type="match status" value="1"/>
</dbReference>
<dbReference type="InterPro" id="IPR001789">
    <property type="entry name" value="Sig_transdc_resp-reg_receiver"/>
</dbReference>
<dbReference type="CDD" id="cd00082">
    <property type="entry name" value="HisKA"/>
    <property type="match status" value="1"/>
</dbReference>
<evidence type="ECO:0000256" key="3">
    <source>
        <dbReference type="ARBA" id="ARBA00022553"/>
    </source>
</evidence>
<reference evidence="14" key="1">
    <citation type="submission" date="2017-05" db="EMBL/GenBank/DDBJ databases">
        <authorList>
            <person name="Imhoff J.F."/>
            <person name="Rahn T."/>
            <person name="Kuenzel S."/>
            <person name="Neulinger S.C."/>
        </authorList>
    </citation>
    <scope>NUCLEOTIDE SEQUENCE</scope>
    <source>
        <strain evidence="14">LMG 28126</strain>
    </source>
</reference>
<keyword evidence="8" id="KW-0902">Two-component regulatory system</keyword>
<dbReference type="InterPro" id="IPR036890">
    <property type="entry name" value="HATPase_C_sf"/>
</dbReference>
<dbReference type="FunFam" id="1.10.287.130:FF:000002">
    <property type="entry name" value="Two-component osmosensing histidine kinase"/>
    <property type="match status" value="1"/>
</dbReference>
<comment type="caution">
    <text evidence="11">Lacks conserved residue(s) required for the propagation of feature annotation.</text>
</comment>
<name>A0A934WJ28_9RHOB</name>
<dbReference type="InterPro" id="IPR036097">
    <property type="entry name" value="HisK_dim/P_sf"/>
</dbReference>
<feature type="domain" description="Response regulatory" evidence="13">
    <location>
        <begin position="468"/>
        <end position="581"/>
    </location>
</feature>
<keyword evidence="3 11" id="KW-0597">Phosphoprotein</keyword>
<evidence type="ECO:0000256" key="5">
    <source>
        <dbReference type="ARBA" id="ARBA00022741"/>
    </source>
</evidence>
<dbReference type="Pfam" id="PF00072">
    <property type="entry name" value="Response_reg"/>
    <property type="match status" value="2"/>
</dbReference>
<evidence type="ECO:0000256" key="9">
    <source>
        <dbReference type="ARBA" id="ARBA00064003"/>
    </source>
</evidence>
<evidence type="ECO:0000313" key="14">
    <source>
        <dbReference type="EMBL" id="MBK5928740.1"/>
    </source>
</evidence>
<dbReference type="SMART" id="SM00448">
    <property type="entry name" value="REC"/>
    <property type="match status" value="2"/>
</dbReference>
<dbReference type="CDD" id="cd17546">
    <property type="entry name" value="REC_hyHK_CKI1_RcsC-like"/>
    <property type="match status" value="1"/>
</dbReference>
<dbReference type="Gene3D" id="3.40.50.2300">
    <property type="match status" value="2"/>
</dbReference>